<comment type="catalytic activity">
    <reaction evidence="1">
        <text>a phosphate monoester + H2O = an alcohol + phosphate</text>
        <dbReference type="Rhea" id="RHEA:15017"/>
        <dbReference type="ChEBI" id="CHEBI:15377"/>
        <dbReference type="ChEBI" id="CHEBI:30879"/>
        <dbReference type="ChEBI" id="CHEBI:43474"/>
        <dbReference type="ChEBI" id="CHEBI:67140"/>
        <dbReference type="EC" id="3.1.3.2"/>
    </reaction>
</comment>
<dbReference type="CDD" id="cd07061">
    <property type="entry name" value="HP_HAP_like"/>
    <property type="match status" value="1"/>
</dbReference>
<dbReference type="RefSeq" id="XP_002677113.1">
    <property type="nucleotide sequence ID" value="XM_002677067.1"/>
</dbReference>
<dbReference type="InterPro" id="IPR050645">
    <property type="entry name" value="Histidine_acid_phosphatase"/>
</dbReference>
<evidence type="ECO:0000256" key="7">
    <source>
        <dbReference type="SAM" id="SignalP"/>
    </source>
</evidence>
<evidence type="ECO:0000256" key="4">
    <source>
        <dbReference type="ARBA" id="ARBA00022801"/>
    </source>
</evidence>
<dbReference type="VEuPathDB" id="AmoebaDB:NAEGRDRAFT_67637"/>
<dbReference type="InParanoid" id="D2VFI3"/>
<evidence type="ECO:0000256" key="1">
    <source>
        <dbReference type="ARBA" id="ARBA00000032"/>
    </source>
</evidence>
<feature type="signal peptide" evidence="7">
    <location>
        <begin position="1"/>
        <end position="20"/>
    </location>
</feature>
<evidence type="ECO:0000256" key="6">
    <source>
        <dbReference type="ARBA" id="ARBA00023180"/>
    </source>
</evidence>
<sequence>MKSIAVLLFAFLLGCVIAQAKKNTQPVNPNGSLVQVQIISRHCDRLPSASSKIPADPIDWQLVSGLALGDLTGLGQQQCRELGEHLRERYLSEDASSRISGITANYNASMFSFRSTNFDRALNSMQTIALGLFPDKTGDRATVNYLAKNDKGKKKWALPHGQQAVPIHTVADDYENLLLGFTYCNTVQKRYNTAFGTKALAYLNANRTFVNQLYTATGWTTGDLTISTLIDLLIVQKAHNMLNIKWVNDNWTQVLKMRDDVLSLLYSYDVMGKEGSSVLIQTLIENMNSLNKKYIHYSAHDSTLQALTGSLKLNQDSDYAFLGGQPNYGAHIVAELYQTAAGNKTVRFMHGNQFDSTSLTPLILKNLGCQTEYCPLETFTQLTSQYSTTTNWCVDCANKGKVVCAPYFLSVVTPCTTSTN</sequence>
<dbReference type="eggNOG" id="KOG3720">
    <property type="taxonomic scope" value="Eukaryota"/>
</dbReference>
<dbReference type="EMBL" id="GG738868">
    <property type="protein sequence ID" value="EFC44369.1"/>
    <property type="molecule type" value="Genomic_DNA"/>
</dbReference>
<comment type="similarity">
    <text evidence="2">Belongs to the histidine acid phosphatase family.</text>
</comment>
<dbReference type="InterPro" id="IPR029033">
    <property type="entry name" value="His_PPase_superfam"/>
</dbReference>
<dbReference type="PANTHER" id="PTHR11567">
    <property type="entry name" value="ACID PHOSPHATASE-RELATED"/>
    <property type="match status" value="1"/>
</dbReference>
<keyword evidence="4" id="KW-0378">Hydrolase</keyword>
<keyword evidence="3 7" id="KW-0732">Signal</keyword>
<name>D2VFI3_NAEGR</name>
<dbReference type="GeneID" id="8850115"/>
<feature type="chain" id="PRO_5003038619" evidence="7">
    <location>
        <begin position="21"/>
        <end position="420"/>
    </location>
</feature>
<organism evidence="9">
    <name type="scientific">Naegleria gruberi</name>
    <name type="common">Amoeba</name>
    <dbReference type="NCBI Taxonomy" id="5762"/>
    <lineage>
        <taxon>Eukaryota</taxon>
        <taxon>Discoba</taxon>
        <taxon>Heterolobosea</taxon>
        <taxon>Tetramitia</taxon>
        <taxon>Eutetramitia</taxon>
        <taxon>Vahlkampfiidae</taxon>
        <taxon>Naegleria</taxon>
    </lineage>
</organism>
<evidence type="ECO:0000313" key="8">
    <source>
        <dbReference type="EMBL" id="EFC44369.1"/>
    </source>
</evidence>
<dbReference type="GO" id="GO:0003993">
    <property type="term" value="F:acid phosphatase activity"/>
    <property type="evidence" value="ECO:0007669"/>
    <property type="project" value="UniProtKB-EC"/>
</dbReference>
<dbReference type="OrthoDB" id="258392at2759"/>
<evidence type="ECO:0000256" key="2">
    <source>
        <dbReference type="ARBA" id="ARBA00005375"/>
    </source>
</evidence>
<dbReference type="PROSITE" id="PS51257">
    <property type="entry name" value="PROKAR_LIPOPROTEIN"/>
    <property type="match status" value="1"/>
</dbReference>
<dbReference type="Pfam" id="PF00328">
    <property type="entry name" value="His_Phos_2"/>
    <property type="match status" value="1"/>
</dbReference>
<evidence type="ECO:0000313" key="9">
    <source>
        <dbReference type="Proteomes" id="UP000006671"/>
    </source>
</evidence>
<keyword evidence="6" id="KW-0325">Glycoprotein</keyword>
<accession>D2VFI3</accession>
<protein>
    <submittedName>
        <fullName evidence="8">Predicted protein</fullName>
    </submittedName>
</protein>
<dbReference type="Gene3D" id="3.40.50.1240">
    <property type="entry name" value="Phosphoglycerate mutase-like"/>
    <property type="match status" value="1"/>
</dbReference>
<keyword evidence="5" id="KW-1015">Disulfide bond</keyword>
<dbReference type="PANTHER" id="PTHR11567:SF211">
    <property type="entry name" value="PROSTATIC ACID PHOSPHATASE"/>
    <property type="match status" value="1"/>
</dbReference>
<gene>
    <name evidence="8" type="ORF">NAEGRDRAFT_67637</name>
</gene>
<evidence type="ECO:0000256" key="5">
    <source>
        <dbReference type="ARBA" id="ARBA00023157"/>
    </source>
</evidence>
<keyword evidence="9" id="KW-1185">Reference proteome</keyword>
<dbReference type="KEGG" id="ngr:NAEGRDRAFT_67637"/>
<evidence type="ECO:0000256" key="3">
    <source>
        <dbReference type="ARBA" id="ARBA00022729"/>
    </source>
</evidence>
<dbReference type="InterPro" id="IPR000560">
    <property type="entry name" value="His_Pase_clade-2"/>
</dbReference>
<reference evidence="8 9" key="1">
    <citation type="journal article" date="2010" name="Cell">
        <title>The genome of Naegleria gruberi illuminates early eukaryotic versatility.</title>
        <authorList>
            <person name="Fritz-Laylin L.K."/>
            <person name="Prochnik S.E."/>
            <person name="Ginger M.L."/>
            <person name="Dacks J.B."/>
            <person name="Carpenter M.L."/>
            <person name="Field M.C."/>
            <person name="Kuo A."/>
            <person name="Paredez A."/>
            <person name="Chapman J."/>
            <person name="Pham J."/>
            <person name="Shu S."/>
            <person name="Neupane R."/>
            <person name="Cipriano M."/>
            <person name="Mancuso J."/>
            <person name="Tu H."/>
            <person name="Salamov A."/>
            <person name="Lindquist E."/>
            <person name="Shapiro H."/>
            <person name="Lucas S."/>
            <person name="Grigoriev I.V."/>
            <person name="Cande W.Z."/>
            <person name="Fulton C."/>
            <person name="Rokhsar D.S."/>
            <person name="Dawson S.C."/>
        </authorList>
    </citation>
    <scope>NUCLEOTIDE SEQUENCE [LARGE SCALE GENOMIC DNA]</scope>
    <source>
        <strain evidence="8 9">NEG-M</strain>
    </source>
</reference>
<proteinExistence type="inferred from homology"/>
<dbReference type="OMA" id="TEYCPLE"/>
<dbReference type="Proteomes" id="UP000006671">
    <property type="component" value="Unassembled WGS sequence"/>
</dbReference>
<dbReference type="SUPFAM" id="SSF53254">
    <property type="entry name" value="Phosphoglycerate mutase-like"/>
    <property type="match status" value="1"/>
</dbReference>
<dbReference type="AlphaFoldDB" id="D2VFI3"/>